<dbReference type="EMBL" id="VSSQ01000397">
    <property type="protein sequence ID" value="MPL93629.1"/>
    <property type="molecule type" value="Genomic_DNA"/>
</dbReference>
<name>A0A644VQF9_9ZZZZ</name>
<organism evidence="1">
    <name type="scientific">bioreactor metagenome</name>
    <dbReference type="NCBI Taxonomy" id="1076179"/>
    <lineage>
        <taxon>unclassified sequences</taxon>
        <taxon>metagenomes</taxon>
        <taxon>ecological metagenomes</taxon>
    </lineage>
</organism>
<dbReference type="AlphaFoldDB" id="A0A644VQF9"/>
<reference evidence="1" key="1">
    <citation type="submission" date="2019-08" db="EMBL/GenBank/DDBJ databases">
        <authorList>
            <person name="Kucharzyk K."/>
            <person name="Murdoch R.W."/>
            <person name="Higgins S."/>
            <person name="Loffler F."/>
        </authorList>
    </citation>
    <scope>NUCLEOTIDE SEQUENCE</scope>
</reference>
<sequence length="209" mass="25347">MISSIGVYENKYLYKNKEYDKFNVKLLVEELSKKRRIIILSQAIFIKKYRIYNKRINIEKFIEKKIIEDFSDKTNLLFHYEFIKESKYIYIYSIRYDNIMKLCEDCSYLEINPIQFLIQKYILKNIKKSKFSIIMCKINDLFHLINMEAGAIENSIVTKNISDIDLFLKNYKDDNKMLIIDKNIKDITIDTYDYIIDIGEKFYEEIFKK</sequence>
<gene>
    <name evidence="1" type="ORF">SDC9_39763</name>
</gene>
<evidence type="ECO:0000313" key="1">
    <source>
        <dbReference type="EMBL" id="MPL93629.1"/>
    </source>
</evidence>
<accession>A0A644VQF9</accession>
<proteinExistence type="predicted"/>
<comment type="caution">
    <text evidence="1">The sequence shown here is derived from an EMBL/GenBank/DDBJ whole genome shotgun (WGS) entry which is preliminary data.</text>
</comment>
<protein>
    <submittedName>
        <fullName evidence="1">Uncharacterized protein</fullName>
    </submittedName>
</protein>